<accession>A0A5P1X2R3</accession>
<evidence type="ECO:0000256" key="4">
    <source>
        <dbReference type="ARBA" id="ARBA00022723"/>
    </source>
</evidence>
<feature type="binding site" evidence="13">
    <location>
        <position position="186"/>
    </location>
    <ligand>
        <name>ATP</name>
        <dbReference type="ChEBI" id="CHEBI:30616"/>
    </ligand>
</feature>
<dbReference type="UniPathway" id="UPA00916">
    <property type="reaction ID" value="UER00889"/>
</dbReference>
<evidence type="ECO:0000313" key="15">
    <source>
        <dbReference type="EMBL" id="QER66628.1"/>
    </source>
</evidence>
<organism evidence="15 16">
    <name type="scientific">Paucilactobacillus nenjiangensis</name>
    <dbReference type="NCBI Taxonomy" id="1296540"/>
    <lineage>
        <taxon>Bacteria</taxon>
        <taxon>Bacillati</taxon>
        <taxon>Bacillota</taxon>
        <taxon>Bacilli</taxon>
        <taxon>Lactobacillales</taxon>
        <taxon>Lactobacillaceae</taxon>
        <taxon>Paucilactobacillus</taxon>
    </lineage>
</organism>
<comment type="similarity">
    <text evidence="1">Belongs to the carbohydrate kinase pfkB family.</text>
</comment>
<dbReference type="PANTHER" id="PTHR10584">
    <property type="entry name" value="SUGAR KINASE"/>
    <property type="match status" value="1"/>
</dbReference>
<evidence type="ECO:0000256" key="9">
    <source>
        <dbReference type="ARBA" id="ARBA00022958"/>
    </source>
</evidence>
<comment type="catalytic activity">
    <reaction evidence="11">
        <text>2-deoxy-D-ribose + ATP = 2-deoxy-D-ribose 5-phosphate + ADP + H(+)</text>
        <dbReference type="Rhea" id="RHEA:30871"/>
        <dbReference type="ChEBI" id="CHEBI:15378"/>
        <dbReference type="ChEBI" id="CHEBI:30616"/>
        <dbReference type="ChEBI" id="CHEBI:62877"/>
        <dbReference type="ChEBI" id="CHEBI:90761"/>
        <dbReference type="ChEBI" id="CHEBI:456216"/>
        <dbReference type="EC" id="2.7.1.229"/>
    </reaction>
    <physiologicalReaction direction="left-to-right" evidence="11">
        <dbReference type="Rhea" id="RHEA:30872"/>
    </physiologicalReaction>
</comment>
<keyword evidence="4 13" id="KW-0479">Metal-binding</keyword>
<feature type="binding site" evidence="13">
    <location>
        <begin position="222"/>
        <end position="227"/>
    </location>
    <ligand>
        <name>ATP</name>
        <dbReference type="ChEBI" id="CHEBI:30616"/>
    </ligand>
</feature>
<dbReference type="FunFam" id="3.40.1190.20:FF:000010">
    <property type="entry name" value="Ribokinase"/>
    <property type="match status" value="1"/>
</dbReference>
<feature type="binding site" evidence="13">
    <location>
        <position position="141"/>
    </location>
    <ligand>
        <name>substrate</name>
    </ligand>
</feature>
<dbReference type="Gene3D" id="3.40.1190.20">
    <property type="match status" value="1"/>
</dbReference>
<comment type="subunit">
    <text evidence="13">Homodimer.</text>
</comment>
<evidence type="ECO:0000256" key="8">
    <source>
        <dbReference type="ARBA" id="ARBA00022842"/>
    </source>
</evidence>
<feature type="binding site" evidence="13">
    <location>
        <position position="248"/>
    </location>
    <ligand>
        <name>K(+)</name>
        <dbReference type="ChEBI" id="CHEBI:29103"/>
    </ligand>
</feature>
<dbReference type="HAMAP" id="MF_01987">
    <property type="entry name" value="Ribokinase"/>
    <property type="match status" value="1"/>
</dbReference>
<keyword evidence="6 13" id="KW-0418">Kinase</keyword>
<keyword evidence="3 13" id="KW-0808">Transferase</keyword>
<keyword evidence="5 13" id="KW-0547">Nucleotide-binding</keyword>
<dbReference type="InterPro" id="IPR011611">
    <property type="entry name" value="PfkB_dom"/>
</dbReference>
<dbReference type="GO" id="GO:0005524">
    <property type="term" value="F:ATP binding"/>
    <property type="evidence" value="ECO:0007669"/>
    <property type="project" value="UniProtKB-UniRule"/>
</dbReference>
<feature type="binding site" evidence="13">
    <location>
        <position position="284"/>
    </location>
    <ligand>
        <name>K(+)</name>
        <dbReference type="ChEBI" id="CHEBI:29103"/>
    </ligand>
</feature>
<evidence type="ECO:0000256" key="7">
    <source>
        <dbReference type="ARBA" id="ARBA00022840"/>
    </source>
</evidence>
<evidence type="ECO:0000256" key="13">
    <source>
        <dbReference type="HAMAP-Rule" id="MF_01987"/>
    </source>
</evidence>
<evidence type="ECO:0000256" key="12">
    <source>
        <dbReference type="ARBA" id="ARBA00071515"/>
    </source>
</evidence>
<dbReference type="OrthoDB" id="9775849at2"/>
<comment type="similarity">
    <text evidence="13">Belongs to the carbohydrate kinase PfkB family. Deoxyribokinase subfamily.</text>
</comment>
<feature type="active site" description="Proton acceptor" evidence="13">
    <location>
        <position position="254"/>
    </location>
</feature>
<evidence type="ECO:0000256" key="1">
    <source>
        <dbReference type="ARBA" id="ARBA00005380"/>
    </source>
</evidence>
<feature type="site" description="Important for substrate specificity" evidence="13">
    <location>
        <position position="13"/>
    </location>
</feature>
<dbReference type="AlphaFoldDB" id="A0A5P1X2R3"/>
<protein>
    <recommendedName>
        <fullName evidence="12 13">Deoxyribokinase</fullName>
        <shortName evidence="13">dRK</shortName>
        <ecNumber evidence="13">2.7.1.229</ecNumber>
    </recommendedName>
    <alternativeName>
        <fullName evidence="13">ATP:2-deoxy-D-ribose 5-phosphotransferase</fullName>
    </alternativeName>
</protein>
<feature type="binding site" evidence="13">
    <location>
        <begin position="13"/>
        <end position="15"/>
    </location>
    <ligand>
        <name>substrate</name>
    </ligand>
</feature>
<dbReference type="PRINTS" id="PR00990">
    <property type="entry name" value="RIBOKINASE"/>
</dbReference>
<keyword evidence="9 13" id="KW-0630">Potassium</keyword>
<keyword evidence="10 13" id="KW-0119">Carbohydrate metabolism</keyword>
<keyword evidence="16" id="KW-1185">Reference proteome</keyword>
<dbReference type="InterPro" id="IPR011877">
    <property type="entry name" value="Ribokinase"/>
</dbReference>
<feature type="binding site" evidence="13">
    <location>
        <position position="293"/>
    </location>
    <ligand>
        <name>K(+)</name>
        <dbReference type="ChEBI" id="CHEBI:29103"/>
    </ligand>
</feature>
<feature type="binding site" evidence="13">
    <location>
        <position position="278"/>
    </location>
    <ligand>
        <name>ATP</name>
        <dbReference type="ChEBI" id="CHEBI:30616"/>
    </ligand>
</feature>
<dbReference type="GO" id="GO:0046872">
    <property type="term" value="F:metal ion binding"/>
    <property type="evidence" value="ECO:0007669"/>
    <property type="project" value="UniProtKB-KW"/>
</dbReference>
<dbReference type="InterPro" id="IPR029056">
    <property type="entry name" value="Ribokinase-like"/>
</dbReference>
<evidence type="ECO:0000256" key="10">
    <source>
        <dbReference type="ARBA" id="ARBA00023277"/>
    </source>
</evidence>
<comment type="subcellular location">
    <subcellularLocation>
        <location evidence="13">Cytoplasm</location>
    </subcellularLocation>
</comment>
<feature type="binding site" evidence="13">
    <location>
        <position position="289"/>
    </location>
    <ligand>
        <name>K(+)</name>
        <dbReference type="ChEBI" id="CHEBI:29103"/>
    </ligand>
</feature>
<dbReference type="RefSeq" id="WP_137602304.1">
    <property type="nucleotide sequence ID" value="NZ_BJEB01000041.1"/>
</dbReference>
<comment type="function">
    <text evidence="13">Catalyzes the ATP-dependent phosphorylation of 2-deoxy-D-ribose to 2-deoxy-D-ribose 5-phosphate (dRib-5P), allowing the use of deoxyribose as the sole carbon source.</text>
</comment>
<evidence type="ECO:0000259" key="14">
    <source>
        <dbReference type="Pfam" id="PF00294"/>
    </source>
</evidence>
<comment type="cofactor">
    <cofactor evidence="13">
        <name>Mg(2+)</name>
        <dbReference type="ChEBI" id="CHEBI:18420"/>
    </cofactor>
</comment>
<keyword evidence="7 13" id="KW-0067">ATP-binding</keyword>
<feature type="binding site" evidence="13">
    <location>
        <position position="250"/>
    </location>
    <ligand>
        <name>K(+)</name>
        <dbReference type="ChEBI" id="CHEBI:29103"/>
    </ligand>
</feature>
<dbReference type="EC" id="2.7.1.229" evidence="13"/>
<dbReference type="KEGG" id="lnn:F0161_01240"/>
<feature type="binding site" evidence="13">
    <location>
        <begin position="253"/>
        <end position="254"/>
    </location>
    <ligand>
        <name>ATP</name>
        <dbReference type="ChEBI" id="CHEBI:30616"/>
    </ligand>
</feature>
<feature type="domain" description="Carbohydrate kinase PfkB" evidence="14">
    <location>
        <begin position="4"/>
        <end position="296"/>
    </location>
</feature>
<evidence type="ECO:0000256" key="11">
    <source>
        <dbReference type="ARBA" id="ARBA00051363"/>
    </source>
</evidence>
<sequence>MIKSDVLIIGSNMMDLITYIDRMPIEGETVEAPDFEMGFGGKGANQAVAAARLGSRVSMITKVGNDAFGQQQLTNFKDNKIDVSGVGIGTKSSGVAPIFVSKSSNNSIIIIKGANNELTPDDLQANIEIIKNAKIIVLENEIPLETNYAAIDLAQEFGIPILLNPAPARKDLDLEYVKKVDYFAPNETELATLTGLPASNLDEIKVAAHDMVSLGVKHMIVTLGSRGVLSVTDQDEQLINALKVDAVDTTGAGDSIIGAFAHYLAEGKNELDALNLANQYAAMTVTRRGTQKSYPTKAEVEAHYQH</sequence>
<keyword evidence="2 13" id="KW-0963">Cytoplasm</keyword>
<feature type="binding site" evidence="13">
    <location>
        <begin position="41"/>
        <end position="45"/>
    </location>
    <ligand>
        <name>substrate</name>
    </ligand>
</feature>
<feature type="binding site" evidence="13">
    <location>
        <position position="287"/>
    </location>
    <ligand>
        <name>K(+)</name>
        <dbReference type="ChEBI" id="CHEBI:29103"/>
    </ligand>
</feature>
<dbReference type="GO" id="GO:0005829">
    <property type="term" value="C:cytosol"/>
    <property type="evidence" value="ECO:0007669"/>
    <property type="project" value="TreeGrafter"/>
</dbReference>
<dbReference type="PROSITE" id="PS00584">
    <property type="entry name" value="PFKB_KINASES_2"/>
    <property type="match status" value="1"/>
</dbReference>
<keyword evidence="8 13" id="KW-0460">Magnesium</keyword>
<dbReference type="GO" id="GO:0004747">
    <property type="term" value="F:ribokinase activity"/>
    <property type="evidence" value="ECO:0007669"/>
    <property type="project" value="UniProtKB-UniRule"/>
</dbReference>
<dbReference type="InterPro" id="IPR002173">
    <property type="entry name" value="Carboh/pur_kinase_PfkB_CS"/>
</dbReference>
<dbReference type="Pfam" id="PF00294">
    <property type="entry name" value="PfkB"/>
    <property type="match status" value="1"/>
</dbReference>
<dbReference type="CDD" id="cd01174">
    <property type="entry name" value="ribokinase"/>
    <property type="match status" value="1"/>
</dbReference>
<evidence type="ECO:0000256" key="3">
    <source>
        <dbReference type="ARBA" id="ARBA00022679"/>
    </source>
</evidence>
<feature type="binding site" evidence="13">
    <location>
        <position position="254"/>
    </location>
    <ligand>
        <name>substrate</name>
    </ligand>
</feature>
<name>A0A5P1X2R3_9LACO</name>
<dbReference type="SUPFAM" id="SSF53613">
    <property type="entry name" value="Ribokinase-like"/>
    <property type="match status" value="1"/>
</dbReference>
<evidence type="ECO:0000256" key="5">
    <source>
        <dbReference type="ARBA" id="ARBA00022741"/>
    </source>
</evidence>
<evidence type="ECO:0000256" key="2">
    <source>
        <dbReference type="ARBA" id="ARBA00022490"/>
    </source>
</evidence>
<dbReference type="EMBL" id="CP043939">
    <property type="protein sequence ID" value="QER66628.1"/>
    <property type="molecule type" value="Genomic_DNA"/>
</dbReference>
<evidence type="ECO:0000313" key="16">
    <source>
        <dbReference type="Proteomes" id="UP000325295"/>
    </source>
</evidence>
<dbReference type="PANTHER" id="PTHR10584:SF166">
    <property type="entry name" value="RIBOKINASE"/>
    <property type="match status" value="1"/>
</dbReference>
<proteinExistence type="inferred from homology"/>
<dbReference type="InterPro" id="IPR002139">
    <property type="entry name" value="Ribo/fructo_kinase"/>
</dbReference>
<dbReference type="Proteomes" id="UP000325295">
    <property type="component" value="Chromosome"/>
</dbReference>
<dbReference type="GO" id="GO:0019303">
    <property type="term" value="P:D-ribose catabolic process"/>
    <property type="evidence" value="ECO:0007669"/>
    <property type="project" value="UniProtKB-UniPathway"/>
</dbReference>
<gene>
    <name evidence="15" type="primary">rbsK</name>
    <name evidence="13" type="synonym">deoK</name>
    <name evidence="15" type="ORF">F0161_01240</name>
</gene>
<reference evidence="15 16" key="1">
    <citation type="submission" date="2019-09" db="EMBL/GenBank/DDBJ databases">
        <title>Complete Genome Sequence of Lactobacillus nenjiangensis SH-Y15, isolated from sauerkraut.</title>
        <authorList>
            <person name="Yang H."/>
        </authorList>
    </citation>
    <scope>NUCLEOTIDE SEQUENCE [LARGE SCALE GENOMIC DNA]</scope>
    <source>
        <strain evidence="15 16">SH-Y15</strain>
    </source>
</reference>
<dbReference type="NCBIfam" id="TIGR02152">
    <property type="entry name" value="D_ribokin_bact"/>
    <property type="match status" value="1"/>
</dbReference>
<evidence type="ECO:0000256" key="6">
    <source>
        <dbReference type="ARBA" id="ARBA00022777"/>
    </source>
</evidence>